<evidence type="ECO:0000313" key="1">
    <source>
        <dbReference type="EMBL" id="MBU7600360.1"/>
    </source>
</evidence>
<protein>
    <submittedName>
        <fullName evidence="1">Uncharacterized protein</fullName>
    </submittedName>
</protein>
<keyword evidence="2" id="KW-1185">Reference proteome</keyword>
<sequence length="301" mass="33862">MTDSSFAVALRDAVTRRGLPLDRLCSRLAERGIRLSPSTLSYWQRGRSQPERAESLRAVSELESILKLPPESLRALIEPHRPRGKTVGRAENVAAIRQIYGTDSLHERALGEDFPNFNSGLRGLSTRDFVWLGRNRAIHRIQASQVFQVLEDGVDRVVALHSLDDPNAGPIDVVVHSGRLGQVRHEPQSSFVVVEILLDRPMRSGTTVYVEYELRFTDPQLPSTTLQRAVRHGLRDLMLVARFHPDAIPTNCHRFHQPRVNSAREQVRRIAIDASHTAHLLPSVRALGFHGISWSWPGSED</sequence>
<evidence type="ECO:0000313" key="2">
    <source>
        <dbReference type="Proteomes" id="UP000694501"/>
    </source>
</evidence>
<dbReference type="Proteomes" id="UP000694501">
    <property type="component" value="Unassembled WGS sequence"/>
</dbReference>
<proteinExistence type="predicted"/>
<gene>
    <name evidence="1" type="ORF">JGS22_022680</name>
</gene>
<reference evidence="1" key="1">
    <citation type="submission" date="2021-06" db="EMBL/GenBank/DDBJ databases">
        <title>Sequencing of actinobacteria type strains.</title>
        <authorList>
            <person name="Nguyen G.-S."/>
            <person name="Wentzel A."/>
        </authorList>
    </citation>
    <scope>NUCLEOTIDE SEQUENCE</scope>
    <source>
        <strain evidence="1">P38-E01</strain>
    </source>
</reference>
<accession>A0A949JKG0</accession>
<dbReference type="RefSeq" id="WP_211041408.1">
    <property type="nucleotide sequence ID" value="NZ_JAELVF020000003.1"/>
</dbReference>
<comment type="caution">
    <text evidence="1">The sequence shown here is derived from an EMBL/GenBank/DDBJ whole genome shotgun (WGS) entry which is preliminary data.</text>
</comment>
<dbReference type="EMBL" id="JAELVF020000003">
    <property type="protein sequence ID" value="MBU7600360.1"/>
    <property type="molecule type" value="Genomic_DNA"/>
</dbReference>
<dbReference type="AlphaFoldDB" id="A0A949JKG0"/>
<name>A0A949JKG0_9ACTN</name>
<organism evidence="1 2">
    <name type="scientific">Streptomyces tardus</name>
    <dbReference type="NCBI Taxonomy" id="2780544"/>
    <lineage>
        <taxon>Bacteria</taxon>
        <taxon>Bacillati</taxon>
        <taxon>Actinomycetota</taxon>
        <taxon>Actinomycetes</taxon>
        <taxon>Kitasatosporales</taxon>
        <taxon>Streptomycetaceae</taxon>
        <taxon>Streptomyces</taxon>
    </lineage>
</organism>